<dbReference type="GO" id="GO:0003723">
    <property type="term" value="F:RNA binding"/>
    <property type="evidence" value="ECO:0007669"/>
    <property type="project" value="UniProtKB-UniRule"/>
</dbReference>
<organism evidence="4 5">
    <name type="scientific">Olea europaea subsp. europaea</name>
    <dbReference type="NCBI Taxonomy" id="158383"/>
    <lineage>
        <taxon>Eukaryota</taxon>
        <taxon>Viridiplantae</taxon>
        <taxon>Streptophyta</taxon>
        <taxon>Embryophyta</taxon>
        <taxon>Tracheophyta</taxon>
        <taxon>Spermatophyta</taxon>
        <taxon>Magnoliopsida</taxon>
        <taxon>eudicotyledons</taxon>
        <taxon>Gunneridae</taxon>
        <taxon>Pentapetalae</taxon>
        <taxon>asterids</taxon>
        <taxon>lamiids</taxon>
        <taxon>Lamiales</taxon>
        <taxon>Oleaceae</taxon>
        <taxon>Oleeae</taxon>
        <taxon>Olea</taxon>
    </lineage>
</organism>
<evidence type="ECO:0000313" key="5">
    <source>
        <dbReference type="Proteomes" id="UP000594638"/>
    </source>
</evidence>
<dbReference type="InterPro" id="IPR036612">
    <property type="entry name" value="KH_dom_type_1_sf"/>
</dbReference>
<dbReference type="SMART" id="SM00322">
    <property type="entry name" value="KH"/>
    <property type="match status" value="2"/>
</dbReference>
<accession>A0A8S0R7J4</accession>
<proteinExistence type="predicted"/>
<dbReference type="InterPro" id="IPR004087">
    <property type="entry name" value="KH_dom"/>
</dbReference>
<comment type="caution">
    <text evidence="4">The sequence shown here is derived from an EMBL/GenBank/DDBJ whole genome shotgun (WGS) entry which is preliminary data.</text>
</comment>
<dbReference type="PROSITE" id="PS50084">
    <property type="entry name" value="KH_TYPE_1"/>
    <property type="match status" value="2"/>
</dbReference>
<dbReference type="Gramene" id="OE9A079398T1">
    <property type="protein sequence ID" value="OE9A079398C1"/>
    <property type="gene ID" value="OE9A079398"/>
</dbReference>
<keyword evidence="1" id="KW-0677">Repeat</keyword>
<reference evidence="4 5" key="1">
    <citation type="submission" date="2019-12" db="EMBL/GenBank/DDBJ databases">
        <authorList>
            <person name="Alioto T."/>
            <person name="Alioto T."/>
            <person name="Gomez Garrido J."/>
        </authorList>
    </citation>
    <scope>NUCLEOTIDE SEQUENCE [LARGE SCALE GENOMIC DNA]</scope>
</reference>
<dbReference type="SUPFAM" id="SSF54791">
    <property type="entry name" value="Eukaryotic type KH-domain (KH-domain type I)"/>
    <property type="match status" value="2"/>
</dbReference>
<evidence type="ECO:0000259" key="3">
    <source>
        <dbReference type="SMART" id="SM00322"/>
    </source>
</evidence>
<dbReference type="InterPro" id="IPR004088">
    <property type="entry name" value="KH_dom_type_1"/>
</dbReference>
<evidence type="ECO:0000256" key="1">
    <source>
        <dbReference type="ARBA" id="ARBA00022737"/>
    </source>
</evidence>
<gene>
    <name evidence="4" type="ORF">OLEA9_A079398</name>
</gene>
<protein>
    <submittedName>
        <fullName evidence="4">KH domain-containing At4g18375-like isoform X1</fullName>
    </submittedName>
</protein>
<dbReference type="PANTHER" id="PTHR10288">
    <property type="entry name" value="KH DOMAIN CONTAINING RNA BINDING PROTEIN"/>
    <property type="match status" value="1"/>
</dbReference>
<name>A0A8S0R7J4_OLEEU</name>
<sequence>MKCQLFCIRILGGTNLLQAFLLPMLVKDFLVVLPWQICTPPGNAPWLRHDIDFHSLPAMTWKEEYGTRPSGSGHDDFDGIPSPHGWEAPSEFTMKILCSVEKIGSVIGKGGFNVKQLQQETGASIHIENASVVSDEIVIRVSSFEVLWDQRSQTIDAILQLQNRTSEYSEKGTIATRLLVPSSKVGCILGQGGRVINEMRRRTSADIHVFSKEDKPKCASEDEELVQMSGNVGVAKDALAKIASRLRMRCLRDFNARAEPAPVKPVPGFGPTGNLRDGCLSLISFSRTGSSGRREYLKHLVEEAPLPLKASCENARKRYPLGSAENDRLRCRKGSGPV</sequence>
<dbReference type="EMBL" id="CACTIH010002225">
    <property type="protein sequence ID" value="CAA2975075.1"/>
    <property type="molecule type" value="Genomic_DNA"/>
</dbReference>
<dbReference type="CDD" id="cd22460">
    <property type="entry name" value="KH-I_PEPPER_rpt2_like"/>
    <property type="match status" value="1"/>
</dbReference>
<feature type="domain" description="K Homology" evidence="3">
    <location>
        <begin position="172"/>
        <end position="247"/>
    </location>
</feature>
<dbReference type="Pfam" id="PF00013">
    <property type="entry name" value="KH_1"/>
    <property type="match status" value="2"/>
</dbReference>
<evidence type="ECO:0000256" key="2">
    <source>
        <dbReference type="PROSITE-ProRule" id="PRU00117"/>
    </source>
</evidence>
<dbReference type="OrthoDB" id="442947at2759"/>
<evidence type="ECO:0000313" key="4">
    <source>
        <dbReference type="EMBL" id="CAA2975075.1"/>
    </source>
</evidence>
<feature type="domain" description="K Homology" evidence="3">
    <location>
        <begin position="90"/>
        <end position="159"/>
    </location>
</feature>
<dbReference type="AlphaFoldDB" id="A0A8S0R7J4"/>
<keyword evidence="2" id="KW-0694">RNA-binding</keyword>
<dbReference type="Proteomes" id="UP000594638">
    <property type="component" value="Unassembled WGS sequence"/>
</dbReference>
<dbReference type="Gene3D" id="3.30.310.210">
    <property type="match status" value="1"/>
</dbReference>
<keyword evidence="5" id="KW-1185">Reference proteome</keyword>